<dbReference type="Proteomes" id="UP000679179">
    <property type="component" value="Unassembled WGS sequence"/>
</dbReference>
<dbReference type="InterPro" id="IPR001127">
    <property type="entry name" value="PTS_EIIA_1_perm"/>
</dbReference>
<organism evidence="8 9">
    <name type="scientific">Clostridium polyendosporum</name>
    <dbReference type="NCBI Taxonomy" id="69208"/>
    <lineage>
        <taxon>Bacteria</taxon>
        <taxon>Bacillati</taxon>
        <taxon>Bacillota</taxon>
        <taxon>Clostridia</taxon>
        <taxon>Eubacteriales</taxon>
        <taxon>Clostridiaceae</taxon>
        <taxon>Clostridium</taxon>
    </lineage>
</organism>
<dbReference type="InterPro" id="IPR011055">
    <property type="entry name" value="Dup_hybrid_motif"/>
</dbReference>
<evidence type="ECO:0000256" key="6">
    <source>
        <dbReference type="ARBA" id="ARBA00022777"/>
    </source>
</evidence>
<keyword evidence="6" id="KW-0418">Kinase</keyword>
<proteinExistence type="predicted"/>
<dbReference type="NCBIfam" id="TIGR00830">
    <property type="entry name" value="PTBA"/>
    <property type="match status" value="1"/>
</dbReference>
<keyword evidence="3" id="KW-0762">Sugar transport</keyword>
<evidence type="ECO:0000259" key="7">
    <source>
        <dbReference type="PROSITE" id="PS51093"/>
    </source>
</evidence>
<reference evidence="8" key="1">
    <citation type="submission" date="2021-03" db="EMBL/GenBank/DDBJ databases">
        <title>Taxonomic study of Clostridium polyendosporum from meadow-gley soil under rice.</title>
        <authorList>
            <person name="Kobayashi H."/>
            <person name="Tanizawa Y."/>
            <person name="Yagura M."/>
        </authorList>
    </citation>
    <scope>NUCLEOTIDE SEQUENCE</scope>
    <source>
        <strain evidence="8">JCM 30710</strain>
    </source>
</reference>
<dbReference type="InterPro" id="IPR050890">
    <property type="entry name" value="PTS_EIIA_component"/>
</dbReference>
<sequence>MFKNLFKSKSKVVDTKPKIVEIFSPLNGEIINITEVPDPVFAQKMVGDGFAVIPKNGKLFSPVKGRVVQIFPTRHAIGIETAEGLEILIHVGLETVELNGEGFQVIVKAGDFVEVGDHLLNFDINFIEENNKEIVTPVVVTNYEDKIQKFSKVCDSEVICKDLVLRCELI</sequence>
<evidence type="ECO:0000256" key="3">
    <source>
        <dbReference type="ARBA" id="ARBA00022597"/>
    </source>
</evidence>
<dbReference type="PROSITE" id="PS00371">
    <property type="entry name" value="PTS_EIIA_TYPE_1_HIS"/>
    <property type="match status" value="1"/>
</dbReference>
<dbReference type="RefSeq" id="WP_212902888.1">
    <property type="nucleotide sequence ID" value="NZ_BOPZ01000004.1"/>
</dbReference>
<dbReference type="PROSITE" id="PS51093">
    <property type="entry name" value="PTS_EIIA_TYPE_1"/>
    <property type="match status" value="1"/>
</dbReference>
<keyword evidence="9" id="KW-1185">Reference proteome</keyword>
<comment type="subcellular location">
    <subcellularLocation>
        <location evidence="1">Cytoplasm</location>
    </subcellularLocation>
</comment>
<dbReference type="FunFam" id="2.70.70.10:FF:000001">
    <property type="entry name" value="PTS system glucose-specific IIA component"/>
    <property type="match status" value="1"/>
</dbReference>
<comment type="caution">
    <text evidence="8">The sequence shown here is derived from an EMBL/GenBank/DDBJ whole genome shotgun (WGS) entry which is preliminary data.</text>
</comment>
<evidence type="ECO:0000256" key="4">
    <source>
        <dbReference type="ARBA" id="ARBA00022679"/>
    </source>
</evidence>
<evidence type="ECO:0000313" key="9">
    <source>
        <dbReference type="Proteomes" id="UP000679179"/>
    </source>
</evidence>
<dbReference type="PANTHER" id="PTHR45008">
    <property type="entry name" value="PTS SYSTEM GLUCOSE-SPECIFIC EIIA COMPONENT"/>
    <property type="match status" value="1"/>
</dbReference>
<keyword evidence="5" id="KW-0598">Phosphotransferase system</keyword>
<evidence type="ECO:0000313" key="8">
    <source>
        <dbReference type="EMBL" id="GIM28155.1"/>
    </source>
</evidence>
<keyword evidence="2" id="KW-0813">Transport</keyword>
<dbReference type="AlphaFoldDB" id="A0A919VF82"/>
<dbReference type="GO" id="GO:0009401">
    <property type="term" value="P:phosphoenolpyruvate-dependent sugar phosphotransferase system"/>
    <property type="evidence" value="ECO:0007669"/>
    <property type="project" value="UniProtKB-KW"/>
</dbReference>
<dbReference type="EMBL" id="BOPZ01000004">
    <property type="protein sequence ID" value="GIM28155.1"/>
    <property type="molecule type" value="Genomic_DNA"/>
</dbReference>
<evidence type="ECO:0000256" key="5">
    <source>
        <dbReference type="ARBA" id="ARBA00022683"/>
    </source>
</evidence>
<protein>
    <submittedName>
        <fullName evidence="8">PTS system glucose-specific EIIA component</fullName>
    </submittedName>
</protein>
<evidence type="ECO:0000256" key="1">
    <source>
        <dbReference type="ARBA" id="ARBA00004496"/>
    </source>
</evidence>
<feature type="domain" description="PTS EIIA type-1" evidence="7">
    <location>
        <begin position="38"/>
        <end position="142"/>
    </location>
</feature>
<accession>A0A919VF82</accession>
<dbReference type="PANTHER" id="PTHR45008:SF1">
    <property type="entry name" value="PTS SYSTEM GLUCOSE-SPECIFIC EIIA COMPONENT"/>
    <property type="match status" value="1"/>
</dbReference>
<name>A0A919VF82_9CLOT</name>
<dbReference type="Pfam" id="PF00358">
    <property type="entry name" value="PTS_EIIA_1"/>
    <property type="match status" value="1"/>
</dbReference>
<dbReference type="GO" id="GO:0005737">
    <property type="term" value="C:cytoplasm"/>
    <property type="evidence" value="ECO:0007669"/>
    <property type="project" value="UniProtKB-SubCell"/>
</dbReference>
<dbReference type="Gene3D" id="2.70.70.10">
    <property type="entry name" value="Glucose Permease (Domain IIA)"/>
    <property type="match status" value="1"/>
</dbReference>
<dbReference type="GO" id="GO:0016301">
    <property type="term" value="F:kinase activity"/>
    <property type="evidence" value="ECO:0007669"/>
    <property type="project" value="UniProtKB-KW"/>
</dbReference>
<gene>
    <name evidence="8" type="primary">crr_1</name>
    <name evidence="8" type="ORF">CPJCM30710_08210</name>
</gene>
<dbReference type="SUPFAM" id="SSF51261">
    <property type="entry name" value="Duplicated hybrid motif"/>
    <property type="match status" value="1"/>
</dbReference>
<evidence type="ECO:0000256" key="2">
    <source>
        <dbReference type="ARBA" id="ARBA00022448"/>
    </source>
</evidence>
<keyword evidence="4" id="KW-0808">Transferase</keyword>